<feature type="compositionally biased region" description="Low complexity" evidence="1">
    <location>
        <begin position="289"/>
        <end position="299"/>
    </location>
</feature>
<name>A0A839RZ71_9PSEU</name>
<dbReference type="Pfam" id="PF13406">
    <property type="entry name" value="SLT_2"/>
    <property type="match status" value="1"/>
</dbReference>
<proteinExistence type="predicted"/>
<accession>A0A839RZ71</accession>
<evidence type="ECO:0000259" key="3">
    <source>
        <dbReference type="Pfam" id="PF13406"/>
    </source>
</evidence>
<feature type="chain" id="PRO_5039577427" description="Transglycosylase SLT domain-containing protein" evidence="2">
    <location>
        <begin position="38"/>
        <end position="600"/>
    </location>
</feature>
<gene>
    <name evidence="4" type="ORF">FHS23_001550</name>
</gene>
<dbReference type="Gene3D" id="1.10.530.10">
    <property type="match status" value="1"/>
</dbReference>
<feature type="domain" description="Transglycosylase SLT" evidence="3">
    <location>
        <begin position="171"/>
        <end position="217"/>
    </location>
</feature>
<feature type="compositionally biased region" description="Gly residues" evidence="1">
    <location>
        <begin position="486"/>
        <end position="495"/>
    </location>
</feature>
<feature type="compositionally biased region" description="Gly residues" evidence="1">
    <location>
        <begin position="300"/>
        <end position="310"/>
    </location>
</feature>
<feature type="compositionally biased region" description="Gly residues" evidence="1">
    <location>
        <begin position="436"/>
        <end position="470"/>
    </location>
</feature>
<evidence type="ECO:0000256" key="1">
    <source>
        <dbReference type="SAM" id="MobiDB-lite"/>
    </source>
</evidence>
<dbReference type="EMBL" id="JACHWU010000001">
    <property type="protein sequence ID" value="MBB3050555.1"/>
    <property type="molecule type" value="Genomic_DNA"/>
</dbReference>
<feature type="compositionally biased region" description="Gly residues" evidence="1">
    <location>
        <begin position="345"/>
        <end position="363"/>
    </location>
</feature>
<protein>
    <recommendedName>
        <fullName evidence="3">Transglycosylase SLT domain-containing protein</fullName>
    </recommendedName>
</protein>
<keyword evidence="5" id="KW-1185">Reference proteome</keyword>
<dbReference type="PANTHER" id="PTHR30163:SF8">
    <property type="entry name" value="LYTIC MUREIN TRANSGLYCOSYLASE"/>
    <property type="match status" value="1"/>
</dbReference>
<feature type="compositionally biased region" description="Low complexity" evidence="1">
    <location>
        <begin position="311"/>
        <end position="321"/>
    </location>
</feature>
<dbReference type="AlphaFoldDB" id="A0A839RZ71"/>
<reference evidence="4 5" key="1">
    <citation type="submission" date="2020-08" db="EMBL/GenBank/DDBJ databases">
        <title>Genomic Encyclopedia of Type Strains, Phase III (KMG-III): the genomes of soil and plant-associated and newly described type strains.</title>
        <authorList>
            <person name="Whitman W."/>
        </authorList>
    </citation>
    <scope>NUCLEOTIDE SEQUENCE [LARGE SCALE GENOMIC DNA]</scope>
    <source>
        <strain evidence="4 5">CECT 8577</strain>
    </source>
</reference>
<organism evidence="4 5">
    <name type="scientific">Prauserella isguenensis</name>
    <dbReference type="NCBI Taxonomy" id="1470180"/>
    <lineage>
        <taxon>Bacteria</taxon>
        <taxon>Bacillati</taxon>
        <taxon>Actinomycetota</taxon>
        <taxon>Actinomycetes</taxon>
        <taxon>Pseudonocardiales</taxon>
        <taxon>Pseudonocardiaceae</taxon>
        <taxon>Prauserella</taxon>
    </lineage>
</organism>
<dbReference type="InterPro" id="IPR023346">
    <property type="entry name" value="Lysozyme-like_dom_sf"/>
</dbReference>
<evidence type="ECO:0000256" key="2">
    <source>
        <dbReference type="SAM" id="SignalP"/>
    </source>
</evidence>
<evidence type="ECO:0000313" key="4">
    <source>
        <dbReference type="EMBL" id="MBB3050555.1"/>
    </source>
</evidence>
<keyword evidence="2" id="KW-0732">Signal</keyword>
<sequence length="600" mass="58608">MNRPRRARFRHKSAAILLTVSLAVVPAALLSDRAEHAYGSTDPTAAAEPGDGAGSTESGNPVGVDGSLPSPPALDELMIEMPTPGPLGIPGSMLEAYRQAARTLGAELPDCGVDWALLASVGRSESNHARGGFVDADGTTRERITGPVLNGGPGVAAIRDTDGGVLDGDTTWDRAVGPMQFVPDTWRKYGADGNGDGRADPNNIHDATLTAGRYLCAGGTDLRNGGELRAALHRYNDSRSYVETVIRWAQAYRDGVLPIPDSDVPLGVPPDLVAEPPEPKPDRPPPPDVMAAPEPQNGGPRPGGGSGGHADGSAEGSAGDAGRPGSGSGEATAPKPGPHRPNQPGNGGNGGHGDNGGHGGGSGSHAPDHGNGAGRPGPGGGHGDGSGDAGPGTGNPGTGNPGTGNPGTGNPGTGNPGTGNPGTGNPGTGNPETGNPGTGNPGNGGGHGDGGAGEGNDGGTGNDGGNGNDAGDGADDGPDGGDGDHGGGPGDGGDSGRPPVPECPRPDDSEESTDGATAGQGSAGAGSVQAPTGDDSAGSSDGTTTGEETTEPPSCVCPGHPDDADDDEVMAPEDCEWPEEESIPPPSSSAPLSSTPPREN</sequence>
<dbReference type="RefSeq" id="WP_343053712.1">
    <property type="nucleotide sequence ID" value="NZ_JACHWU010000001.1"/>
</dbReference>
<dbReference type="GO" id="GO:0008933">
    <property type="term" value="F:peptidoglycan lytic transglycosylase activity"/>
    <property type="evidence" value="ECO:0007669"/>
    <property type="project" value="TreeGrafter"/>
</dbReference>
<feature type="compositionally biased region" description="Gly residues" evidence="1">
    <location>
        <begin position="371"/>
        <end position="427"/>
    </location>
</feature>
<feature type="signal peptide" evidence="2">
    <location>
        <begin position="1"/>
        <end position="37"/>
    </location>
</feature>
<evidence type="ECO:0000313" key="5">
    <source>
        <dbReference type="Proteomes" id="UP000550714"/>
    </source>
</evidence>
<comment type="caution">
    <text evidence="4">The sequence shown here is derived from an EMBL/GenBank/DDBJ whole genome shotgun (WGS) entry which is preliminary data.</text>
</comment>
<feature type="region of interest" description="Disordered" evidence="1">
    <location>
        <begin position="39"/>
        <end position="75"/>
    </location>
</feature>
<dbReference type="InterPro" id="IPR031304">
    <property type="entry name" value="SLT_2"/>
</dbReference>
<dbReference type="GO" id="GO:0009253">
    <property type="term" value="P:peptidoglycan catabolic process"/>
    <property type="evidence" value="ECO:0007669"/>
    <property type="project" value="TreeGrafter"/>
</dbReference>
<dbReference type="InterPro" id="IPR043426">
    <property type="entry name" value="MltB-like"/>
</dbReference>
<dbReference type="CDD" id="cd13399">
    <property type="entry name" value="Slt35-like"/>
    <property type="match status" value="1"/>
</dbReference>
<feature type="compositionally biased region" description="Acidic residues" evidence="1">
    <location>
        <begin position="472"/>
        <end position="481"/>
    </location>
</feature>
<dbReference type="Proteomes" id="UP000550714">
    <property type="component" value="Unassembled WGS sequence"/>
</dbReference>
<dbReference type="PANTHER" id="PTHR30163">
    <property type="entry name" value="MEMBRANE-BOUND LYTIC MUREIN TRANSGLYCOSYLASE B"/>
    <property type="match status" value="1"/>
</dbReference>
<dbReference type="SUPFAM" id="SSF53955">
    <property type="entry name" value="Lysozyme-like"/>
    <property type="match status" value="1"/>
</dbReference>
<feature type="compositionally biased region" description="Low complexity" evidence="1">
    <location>
        <begin position="515"/>
        <end position="554"/>
    </location>
</feature>
<feature type="compositionally biased region" description="Acidic residues" evidence="1">
    <location>
        <begin position="563"/>
        <end position="582"/>
    </location>
</feature>
<feature type="compositionally biased region" description="Low complexity" evidence="1">
    <location>
        <begin position="589"/>
        <end position="600"/>
    </location>
</feature>
<feature type="region of interest" description="Disordered" evidence="1">
    <location>
        <begin position="262"/>
        <end position="600"/>
    </location>
</feature>